<feature type="domain" description="AMP-binding enzyme C-terminal" evidence="2">
    <location>
        <begin position="356"/>
        <end position="427"/>
    </location>
</feature>
<gene>
    <name evidence="3" type="ORF">Pme01_11290</name>
</gene>
<protein>
    <submittedName>
        <fullName evidence="3">Acyl-CoA synthetase</fullName>
    </submittedName>
</protein>
<dbReference type="GO" id="GO:0016878">
    <property type="term" value="F:acid-thiol ligase activity"/>
    <property type="evidence" value="ECO:0007669"/>
    <property type="project" value="UniProtKB-ARBA"/>
</dbReference>
<feature type="domain" description="AMP-dependent synthetase/ligase" evidence="1">
    <location>
        <begin position="108"/>
        <end position="288"/>
    </location>
</feature>
<dbReference type="InterPro" id="IPR000873">
    <property type="entry name" value="AMP-dep_synth/lig_dom"/>
</dbReference>
<evidence type="ECO:0000259" key="2">
    <source>
        <dbReference type="Pfam" id="PF13193"/>
    </source>
</evidence>
<dbReference type="Proteomes" id="UP000599074">
    <property type="component" value="Unassembled WGS sequence"/>
</dbReference>
<dbReference type="InterPro" id="IPR050237">
    <property type="entry name" value="ATP-dep_AMP-bd_enzyme"/>
</dbReference>
<proteinExistence type="predicted"/>
<dbReference type="Pfam" id="PF00501">
    <property type="entry name" value="AMP-binding"/>
    <property type="match status" value="2"/>
</dbReference>
<evidence type="ECO:0000259" key="1">
    <source>
        <dbReference type="Pfam" id="PF00501"/>
    </source>
</evidence>
<evidence type="ECO:0000313" key="4">
    <source>
        <dbReference type="Proteomes" id="UP000599074"/>
    </source>
</evidence>
<dbReference type="PANTHER" id="PTHR43767:SF1">
    <property type="entry name" value="NONRIBOSOMAL PEPTIDE SYNTHASE PES1 (EUROFUNG)-RELATED"/>
    <property type="match status" value="1"/>
</dbReference>
<comment type="caution">
    <text evidence="3">The sequence shown here is derived from an EMBL/GenBank/DDBJ whole genome shotgun (WGS) entry which is preliminary data.</text>
</comment>
<dbReference type="AlphaFoldDB" id="A0A8J3WYT6"/>
<accession>A0A8J3WYT6</accession>
<dbReference type="Pfam" id="PF13193">
    <property type="entry name" value="AMP-binding_C"/>
    <property type="match status" value="1"/>
</dbReference>
<dbReference type="Gene3D" id="3.40.50.12780">
    <property type="entry name" value="N-terminal domain of ligase-like"/>
    <property type="match status" value="1"/>
</dbReference>
<dbReference type="InterPro" id="IPR045851">
    <property type="entry name" value="AMP-bd_C_sf"/>
</dbReference>
<evidence type="ECO:0000313" key="3">
    <source>
        <dbReference type="EMBL" id="GII21532.1"/>
    </source>
</evidence>
<name>A0A8J3WYT6_9ACTN</name>
<keyword evidence="4" id="KW-1185">Reference proteome</keyword>
<dbReference type="Gene3D" id="3.30.300.30">
    <property type="match status" value="1"/>
</dbReference>
<dbReference type="InterPro" id="IPR025110">
    <property type="entry name" value="AMP-bd_C"/>
</dbReference>
<dbReference type="SUPFAM" id="SSF56801">
    <property type="entry name" value="Acetyl-CoA synthetase-like"/>
    <property type="match status" value="1"/>
</dbReference>
<dbReference type="EMBL" id="BOON01000008">
    <property type="protein sequence ID" value="GII21532.1"/>
    <property type="molecule type" value="Genomic_DNA"/>
</dbReference>
<feature type="domain" description="AMP-dependent synthetase/ligase" evidence="1">
    <location>
        <begin position="5"/>
        <end position="84"/>
    </location>
</feature>
<dbReference type="InterPro" id="IPR042099">
    <property type="entry name" value="ANL_N_sf"/>
</dbReference>
<organism evidence="3 4">
    <name type="scientific">Planosporangium mesophilum</name>
    <dbReference type="NCBI Taxonomy" id="689768"/>
    <lineage>
        <taxon>Bacteria</taxon>
        <taxon>Bacillati</taxon>
        <taxon>Actinomycetota</taxon>
        <taxon>Actinomycetes</taxon>
        <taxon>Micromonosporales</taxon>
        <taxon>Micromonosporaceae</taxon>
        <taxon>Planosporangium</taxon>
    </lineage>
</organism>
<reference evidence="3" key="1">
    <citation type="submission" date="2021-01" db="EMBL/GenBank/DDBJ databases">
        <title>Whole genome shotgun sequence of Planosporangium mesophilum NBRC 109066.</title>
        <authorList>
            <person name="Komaki H."/>
            <person name="Tamura T."/>
        </authorList>
    </citation>
    <scope>NUCLEOTIDE SEQUENCE</scope>
    <source>
        <strain evidence="3">NBRC 109066</strain>
    </source>
</reference>
<dbReference type="PANTHER" id="PTHR43767">
    <property type="entry name" value="LONG-CHAIN-FATTY-ACID--COA LIGASE"/>
    <property type="match status" value="1"/>
</dbReference>
<dbReference type="RefSeq" id="WP_168117561.1">
    <property type="nucleotide sequence ID" value="NZ_BOON01000008.1"/>
</dbReference>
<sequence length="444" mass="47415">MVEIVTASESEARQQRVAGALTAAGLGPGDRVALLLEPSAGLLAAVLGALRRGVIPVVLDPALSAAERADLLADCRPGLVVDDAAALDRLLGGPPAELAPVPLGRPMHYTSGTTGRRKGVWSGVLDEPAARALLDEEVTLWGFGPDDRHLVFSPLYHSAPLRFATSTLLSGGTVILPGRFDPARVLDVIRRARPTTAFCVPTQLRRLLAAADAGPGLPDLSDFRLLAHAGEPCPYPLKRRVVDTFPAGSVYEFYGSTEGQFTACSAAEWENRPTSVGRARPGRALRVDADGVIWCRVPAHARFSYWGDPAKTAAAWHGDEFTVGDAGRLDADGYLYLDGRRDDLVITGGVNVYPREVELVLAEHPGVDEVAVFGVADERWGQRLSAAVVGSVAAEELDAYARERLPPARRPKDYHLVADLPRTGTGKVRRLDLPAYLGLTPVGE</sequence>